<reference evidence="1 2" key="1">
    <citation type="submission" date="2015-09" db="EMBL/GenBank/DDBJ databases">
        <title>Atta colombica WGS genome.</title>
        <authorList>
            <person name="Nygaard S."/>
            <person name="Hu H."/>
            <person name="Boomsma J."/>
            <person name="Zhang G."/>
        </authorList>
    </citation>
    <scope>NUCLEOTIDE SEQUENCE [LARGE SCALE GENOMIC DNA]</scope>
    <source>
        <strain evidence="1">Treedump-2</strain>
        <tissue evidence="1">Whole body</tissue>
    </source>
</reference>
<accession>A0A195BE26</accession>
<sequence>MYVSTCIIGSRQQREWNIRVSTFVLLHRVRGGTGCRIPIDLLTELEPVAESSGRKGEKEERGISRMCEYTNMLAHARAHSKASSLTSYLGNANTVLCYALCVATVLWFTEKDNRPVRSLWRHYPVRLESIFSTRCGNDCAVILKPGRTISDVAAASAVSFARFGDEEGRKEGRKEELCAYLGAASRRVVVGASTITTFLSTDGHLRSRYRTSLRLPGHFEEIWGKADTLGQEGRMRGGTVADGRGHLATLMPPPPPPPPPPFAITATAPVAGCTGCEASWRLARKAALYRYCARRGRNPR</sequence>
<evidence type="ECO:0000313" key="1">
    <source>
        <dbReference type="EMBL" id="KYM82464.1"/>
    </source>
</evidence>
<keyword evidence="2" id="KW-1185">Reference proteome</keyword>
<dbReference type="AlphaFoldDB" id="A0A195BE26"/>
<organism evidence="1 2">
    <name type="scientific">Atta colombica</name>
    <dbReference type="NCBI Taxonomy" id="520822"/>
    <lineage>
        <taxon>Eukaryota</taxon>
        <taxon>Metazoa</taxon>
        <taxon>Ecdysozoa</taxon>
        <taxon>Arthropoda</taxon>
        <taxon>Hexapoda</taxon>
        <taxon>Insecta</taxon>
        <taxon>Pterygota</taxon>
        <taxon>Neoptera</taxon>
        <taxon>Endopterygota</taxon>
        <taxon>Hymenoptera</taxon>
        <taxon>Apocrita</taxon>
        <taxon>Aculeata</taxon>
        <taxon>Formicoidea</taxon>
        <taxon>Formicidae</taxon>
        <taxon>Myrmicinae</taxon>
        <taxon>Atta</taxon>
    </lineage>
</organism>
<dbReference type="Proteomes" id="UP000078540">
    <property type="component" value="Unassembled WGS sequence"/>
</dbReference>
<protein>
    <submittedName>
        <fullName evidence="1">Uncharacterized protein</fullName>
    </submittedName>
</protein>
<name>A0A195BE26_9HYME</name>
<dbReference type="EMBL" id="KQ976511">
    <property type="protein sequence ID" value="KYM82464.1"/>
    <property type="molecule type" value="Genomic_DNA"/>
</dbReference>
<evidence type="ECO:0000313" key="2">
    <source>
        <dbReference type="Proteomes" id="UP000078540"/>
    </source>
</evidence>
<gene>
    <name evidence="1" type="ORF">ALC53_06954</name>
</gene>
<proteinExistence type="predicted"/>